<dbReference type="GO" id="GO:0004497">
    <property type="term" value="F:monooxygenase activity"/>
    <property type="evidence" value="ECO:0007669"/>
    <property type="project" value="InterPro"/>
</dbReference>
<dbReference type="CDD" id="cd11041">
    <property type="entry name" value="CYP503A1-like"/>
    <property type="match status" value="1"/>
</dbReference>
<dbReference type="InterPro" id="IPR001128">
    <property type="entry name" value="Cyt_P450"/>
</dbReference>
<dbReference type="AlphaFoldDB" id="F8PW88"/>
<sequence>MLEVISAFSYAFVTALVLSIAISKFMRRPNVDSIPSVGPGGLLTSYWAAVKFIFYAREMLQEGYTKHKGMAFKIPGLFCWNIFLSGPKLVEELRRAPEDHISARERISDILKPRYTIGHTIIHNPYHIPIILTQLTRNLPAQFPDILDEIQASFDDHLQLNGYEWTSVPAFETIVQVVCRTSNRVFVGLPLCNCINLSSPKLISIRPDWNDLTSGFALSVVKVAITIDFFPNFMAPLVNRLLSNLPKSVQRGMKHLRPIIEERQKCLDEYGSGWEDKPNDMLSWLMDEAQGEERSAESLTKRMLSINLGAIHVCRRYHLSSSVILFTDLLLLLFTGDDIYWFYTCIVLFGCSSSVHQSTTRRSRSHCRGRRLVKSCISEDADSFLKETLRFDGLTFISMLRKAVKDFTFSDGTFVPAGCTVSVASMPIHRDSDIYKNADIFDPFRFSNEEQEGEQAWHQMASTHPGYLPFGHRRSACPGRFFTAIELKTMLAHVVVTYDVKFRDGQRPANVTFGPANSPDMKAKILFRKRVV</sequence>
<keyword evidence="4" id="KW-0560">Oxidoreductase</keyword>
<dbReference type="InParanoid" id="F8PW88"/>
<dbReference type="Pfam" id="PF00067">
    <property type="entry name" value="p450"/>
    <property type="match status" value="1"/>
</dbReference>
<dbReference type="EMBL" id="GL945479">
    <property type="protein sequence ID" value="EGO00264.1"/>
    <property type="molecule type" value="Genomic_DNA"/>
</dbReference>
<evidence type="ECO:0000256" key="3">
    <source>
        <dbReference type="ARBA" id="ARBA00022723"/>
    </source>
</evidence>
<keyword evidence="9" id="KW-1185">Reference proteome</keyword>
<evidence type="ECO:0000256" key="7">
    <source>
        <dbReference type="SAM" id="Phobius"/>
    </source>
</evidence>
<dbReference type="InterPro" id="IPR002403">
    <property type="entry name" value="Cyt_P450_E_grp-IV"/>
</dbReference>
<organism evidence="9">
    <name type="scientific">Serpula lacrymans var. lacrymans (strain S7.3)</name>
    <name type="common">Dry rot fungus</name>
    <dbReference type="NCBI Taxonomy" id="936435"/>
    <lineage>
        <taxon>Eukaryota</taxon>
        <taxon>Fungi</taxon>
        <taxon>Dikarya</taxon>
        <taxon>Basidiomycota</taxon>
        <taxon>Agaricomycotina</taxon>
        <taxon>Agaricomycetes</taxon>
        <taxon>Agaricomycetidae</taxon>
        <taxon>Boletales</taxon>
        <taxon>Coniophorineae</taxon>
        <taxon>Serpulaceae</taxon>
        <taxon>Serpula</taxon>
    </lineage>
</organism>
<dbReference type="PANTHER" id="PTHR46206">
    <property type="entry name" value="CYTOCHROME P450"/>
    <property type="match status" value="1"/>
</dbReference>
<keyword evidence="7" id="KW-0472">Membrane</keyword>
<dbReference type="STRING" id="936435.F8PW88"/>
<dbReference type="GO" id="GO:0016705">
    <property type="term" value="F:oxidoreductase activity, acting on paired donors, with incorporation or reduction of molecular oxygen"/>
    <property type="evidence" value="ECO:0007669"/>
    <property type="project" value="InterPro"/>
</dbReference>
<keyword evidence="5 6" id="KW-0408">Iron</keyword>
<evidence type="ECO:0000256" key="4">
    <source>
        <dbReference type="ARBA" id="ARBA00023002"/>
    </source>
</evidence>
<name>F8PW88_SERL3</name>
<feature type="transmembrane region" description="Helical" evidence="7">
    <location>
        <begin position="7"/>
        <end position="25"/>
    </location>
</feature>
<proteinExistence type="inferred from homology"/>
<dbReference type="Gene3D" id="1.10.630.10">
    <property type="entry name" value="Cytochrome P450"/>
    <property type="match status" value="2"/>
</dbReference>
<dbReference type="InterPro" id="IPR036396">
    <property type="entry name" value="Cyt_P450_sf"/>
</dbReference>
<dbReference type="GO" id="GO:0005506">
    <property type="term" value="F:iron ion binding"/>
    <property type="evidence" value="ECO:0007669"/>
    <property type="project" value="InterPro"/>
</dbReference>
<evidence type="ECO:0008006" key="10">
    <source>
        <dbReference type="Google" id="ProtNLM"/>
    </source>
</evidence>
<evidence type="ECO:0000256" key="2">
    <source>
        <dbReference type="ARBA" id="ARBA00010617"/>
    </source>
</evidence>
<dbReference type="HOGENOM" id="CLU_022195_0_2_1"/>
<evidence type="ECO:0000313" key="8">
    <source>
        <dbReference type="EMBL" id="EGO00264.1"/>
    </source>
</evidence>
<dbReference type="GO" id="GO:0020037">
    <property type="term" value="F:heme binding"/>
    <property type="evidence" value="ECO:0007669"/>
    <property type="project" value="InterPro"/>
</dbReference>
<evidence type="ECO:0000313" key="9">
    <source>
        <dbReference type="Proteomes" id="UP000008063"/>
    </source>
</evidence>
<keyword evidence="6" id="KW-0349">Heme</keyword>
<dbReference type="Proteomes" id="UP000008063">
    <property type="component" value="Unassembled WGS sequence"/>
</dbReference>
<evidence type="ECO:0000256" key="1">
    <source>
        <dbReference type="ARBA" id="ARBA00001971"/>
    </source>
</evidence>
<keyword evidence="7" id="KW-0812">Transmembrane</keyword>
<feature type="transmembrane region" description="Helical" evidence="7">
    <location>
        <begin position="37"/>
        <end position="56"/>
    </location>
</feature>
<dbReference type="OrthoDB" id="1844152at2759"/>
<protein>
    <recommendedName>
        <fullName evidence="10">Cytochrome P450</fullName>
    </recommendedName>
</protein>
<feature type="binding site" description="axial binding residue" evidence="6">
    <location>
        <position position="477"/>
    </location>
    <ligand>
        <name>heme</name>
        <dbReference type="ChEBI" id="CHEBI:30413"/>
    </ligand>
    <ligandPart>
        <name>Fe</name>
        <dbReference type="ChEBI" id="CHEBI:18248"/>
    </ligandPart>
</feature>
<dbReference type="OMA" id="RWEVFIC"/>
<comment type="similarity">
    <text evidence="2">Belongs to the cytochrome P450 family.</text>
</comment>
<keyword evidence="3 6" id="KW-0479">Metal-binding</keyword>
<dbReference type="PRINTS" id="PR00465">
    <property type="entry name" value="EP450IV"/>
</dbReference>
<accession>F8PW88</accession>
<gene>
    <name evidence="8" type="ORF">SERLA73DRAFT_168055</name>
</gene>
<reference evidence="9" key="1">
    <citation type="journal article" date="2011" name="Science">
        <title>The plant cell wall-decomposing machinery underlies the functional diversity of forest fungi.</title>
        <authorList>
            <person name="Eastwood D.C."/>
            <person name="Floudas D."/>
            <person name="Binder M."/>
            <person name="Majcherczyk A."/>
            <person name="Schneider P."/>
            <person name="Aerts A."/>
            <person name="Asiegbu F.O."/>
            <person name="Baker S.E."/>
            <person name="Barry K."/>
            <person name="Bendiksby M."/>
            <person name="Blumentritt M."/>
            <person name="Coutinho P.M."/>
            <person name="Cullen D."/>
            <person name="de Vries R.P."/>
            <person name="Gathman A."/>
            <person name="Goodell B."/>
            <person name="Henrissat B."/>
            <person name="Ihrmark K."/>
            <person name="Kauserud H."/>
            <person name="Kohler A."/>
            <person name="LaButti K."/>
            <person name="Lapidus A."/>
            <person name="Lavin J.L."/>
            <person name="Lee Y.-H."/>
            <person name="Lindquist E."/>
            <person name="Lilly W."/>
            <person name="Lucas S."/>
            <person name="Morin E."/>
            <person name="Murat C."/>
            <person name="Oguiza J.A."/>
            <person name="Park J."/>
            <person name="Pisabarro A.G."/>
            <person name="Riley R."/>
            <person name="Rosling A."/>
            <person name="Salamov A."/>
            <person name="Schmidt O."/>
            <person name="Schmutz J."/>
            <person name="Skrede I."/>
            <person name="Stenlid J."/>
            <person name="Wiebenga A."/>
            <person name="Xie X."/>
            <person name="Kuees U."/>
            <person name="Hibbett D.S."/>
            <person name="Hoffmeister D."/>
            <person name="Hoegberg N."/>
            <person name="Martin F."/>
            <person name="Grigoriev I.V."/>
            <person name="Watkinson S.C."/>
        </authorList>
    </citation>
    <scope>NUCLEOTIDE SEQUENCE [LARGE SCALE GENOMIC DNA]</scope>
    <source>
        <strain evidence="9">strain S7.3</strain>
    </source>
</reference>
<evidence type="ECO:0000256" key="5">
    <source>
        <dbReference type="ARBA" id="ARBA00023004"/>
    </source>
</evidence>
<evidence type="ECO:0000256" key="6">
    <source>
        <dbReference type="PIRSR" id="PIRSR602403-1"/>
    </source>
</evidence>
<comment type="cofactor">
    <cofactor evidence="1 6">
        <name>heme</name>
        <dbReference type="ChEBI" id="CHEBI:30413"/>
    </cofactor>
</comment>
<dbReference type="SUPFAM" id="SSF48264">
    <property type="entry name" value="Cytochrome P450"/>
    <property type="match status" value="1"/>
</dbReference>
<keyword evidence="7" id="KW-1133">Transmembrane helix</keyword>